<proteinExistence type="predicted"/>
<dbReference type="InterPro" id="IPR027396">
    <property type="entry name" value="DsrEFH-like"/>
</dbReference>
<sequence length="94" mass="10461">MLHTVKHSPLSHYNLAQCLRYMATGDQLLLWQDAVIAVTLPDWQRQLASLADRGGLYVMQDDLVARGLEGQLGQPVAMADLVYLIVEKGSPQAW</sequence>
<dbReference type="Proteomes" id="UP001500795">
    <property type="component" value="Unassembled WGS sequence"/>
</dbReference>
<dbReference type="PANTHER" id="PTHR37526:SF1">
    <property type="entry name" value="PROTEIN TUSB"/>
    <property type="match status" value="1"/>
</dbReference>
<name>A0ABP6W816_9GAMM</name>
<gene>
    <name evidence="1" type="primary">tusB</name>
    <name evidence="1" type="ORF">GCM10022394_27100</name>
</gene>
<dbReference type="InterPro" id="IPR007215">
    <property type="entry name" value="Sulphur_relay_TusB/DsrH"/>
</dbReference>
<dbReference type="Pfam" id="PF04077">
    <property type="entry name" value="DsrH"/>
    <property type="match status" value="1"/>
</dbReference>
<dbReference type="PANTHER" id="PTHR37526">
    <property type="entry name" value="PROTEIN TUSB"/>
    <property type="match status" value="1"/>
</dbReference>
<dbReference type="EMBL" id="BAABCX010000004">
    <property type="protein sequence ID" value="GAA3545692.1"/>
    <property type="molecule type" value="Genomic_DNA"/>
</dbReference>
<dbReference type="NCBIfam" id="TIGR03011">
    <property type="entry name" value="sulf_tusB_dsrH"/>
    <property type="match status" value="1"/>
</dbReference>
<evidence type="ECO:0000313" key="1">
    <source>
        <dbReference type="EMBL" id="GAA3545692.1"/>
    </source>
</evidence>
<dbReference type="SUPFAM" id="SSF75169">
    <property type="entry name" value="DsrEFH-like"/>
    <property type="match status" value="1"/>
</dbReference>
<organism evidence="1 2">
    <name type="scientific">Zobellella aerophila</name>
    <dbReference type="NCBI Taxonomy" id="870480"/>
    <lineage>
        <taxon>Bacteria</taxon>
        <taxon>Pseudomonadati</taxon>
        <taxon>Pseudomonadota</taxon>
        <taxon>Gammaproteobacteria</taxon>
        <taxon>Aeromonadales</taxon>
        <taxon>Aeromonadaceae</taxon>
        <taxon>Zobellella</taxon>
    </lineage>
</organism>
<dbReference type="Gene3D" id="3.40.1260.10">
    <property type="entry name" value="DsrEFH-like"/>
    <property type="match status" value="1"/>
</dbReference>
<accession>A0ABP6W816</accession>
<evidence type="ECO:0000313" key="2">
    <source>
        <dbReference type="Proteomes" id="UP001500795"/>
    </source>
</evidence>
<dbReference type="RefSeq" id="WP_344958937.1">
    <property type="nucleotide sequence ID" value="NZ_BAABCX010000004.1"/>
</dbReference>
<reference evidence="2" key="1">
    <citation type="journal article" date="2019" name="Int. J. Syst. Evol. Microbiol.">
        <title>The Global Catalogue of Microorganisms (GCM) 10K type strain sequencing project: providing services to taxonomists for standard genome sequencing and annotation.</title>
        <authorList>
            <consortium name="The Broad Institute Genomics Platform"/>
            <consortium name="The Broad Institute Genome Sequencing Center for Infectious Disease"/>
            <person name="Wu L."/>
            <person name="Ma J."/>
        </authorList>
    </citation>
    <scope>NUCLEOTIDE SEQUENCE [LARGE SCALE GENOMIC DNA]</scope>
    <source>
        <strain evidence="2">JCM 17110</strain>
    </source>
</reference>
<comment type="caution">
    <text evidence="1">The sequence shown here is derived from an EMBL/GenBank/DDBJ whole genome shotgun (WGS) entry which is preliminary data.</text>
</comment>
<protein>
    <submittedName>
        <fullName evidence="1">Sulfurtransferase complex subunit TusB</fullName>
    </submittedName>
</protein>
<keyword evidence="2" id="KW-1185">Reference proteome</keyword>